<gene>
    <name evidence="3" type="ordered locus">FraEuI1c_7087</name>
</gene>
<dbReference type="STRING" id="298654.FraEuI1c_7087"/>
<dbReference type="InterPro" id="IPR019681">
    <property type="entry name" value="DUF2530"/>
</dbReference>
<feature type="transmembrane region" description="Helical" evidence="2">
    <location>
        <begin position="58"/>
        <end position="79"/>
    </location>
</feature>
<dbReference type="AlphaFoldDB" id="E3IYI1"/>
<keyword evidence="2" id="KW-0812">Transmembrane</keyword>
<dbReference type="eggNOG" id="ENOG5033M5J">
    <property type="taxonomic scope" value="Bacteria"/>
</dbReference>
<keyword evidence="2" id="KW-1133">Transmembrane helix</keyword>
<evidence type="ECO:0000256" key="1">
    <source>
        <dbReference type="SAM" id="MobiDB-lite"/>
    </source>
</evidence>
<dbReference type="InParanoid" id="E3IYI1"/>
<dbReference type="Pfam" id="PF10745">
    <property type="entry name" value="DUF2530"/>
    <property type="match status" value="1"/>
</dbReference>
<protein>
    <recommendedName>
        <fullName evidence="5">DUF2530 domain-containing protein</fullName>
    </recommendedName>
</protein>
<reference evidence="3 4" key="1">
    <citation type="submission" date="2010-10" db="EMBL/GenBank/DDBJ databases">
        <title>Complete sequence of Frankia sp. EuI1c.</title>
        <authorList>
            <consortium name="US DOE Joint Genome Institute"/>
            <person name="Lucas S."/>
            <person name="Copeland A."/>
            <person name="Lapidus A."/>
            <person name="Cheng J.-F."/>
            <person name="Bruce D."/>
            <person name="Goodwin L."/>
            <person name="Pitluck S."/>
            <person name="Chertkov O."/>
            <person name="Detter J.C."/>
            <person name="Han C."/>
            <person name="Tapia R."/>
            <person name="Land M."/>
            <person name="Hauser L."/>
            <person name="Jeffries C."/>
            <person name="Kyrpides N."/>
            <person name="Ivanova N."/>
            <person name="Mikhailova N."/>
            <person name="Beauchemin N."/>
            <person name="Sen A."/>
            <person name="Sur S.A."/>
            <person name="Gtari M."/>
            <person name="Wall L."/>
            <person name="Tisa L."/>
            <person name="Woyke T."/>
        </authorList>
    </citation>
    <scope>NUCLEOTIDE SEQUENCE [LARGE SCALE GENOMIC DNA]</scope>
    <source>
        <strain evidence="4">DSM 45817 / CECT 9037 / EuI1c</strain>
    </source>
</reference>
<accession>E3IYI1</accession>
<evidence type="ECO:0008006" key="5">
    <source>
        <dbReference type="Google" id="ProtNLM"/>
    </source>
</evidence>
<evidence type="ECO:0000313" key="4">
    <source>
        <dbReference type="Proteomes" id="UP000002484"/>
    </source>
</evidence>
<proteinExistence type="predicted"/>
<sequence>MEAKTPLDQDTGTAGRPPSGRTPTALEAAEAGTDGVADGGGPGGGGLAPLPYDGVGSVAVGTVVWLIALIVMIAMAGTLRHDGHLWWLATAACGFGLGLVGLFIVIRRRNRIRRGERSSAN</sequence>
<dbReference type="Proteomes" id="UP000002484">
    <property type="component" value="Chromosome"/>
</dbReference>
<evidence type="ECO:0000313" key="3">
    <source>
        <dbReference type="EMBL" id="ADP85052.1"/>
    </source>
</evidence>
<keyword evidence="2" id="KW-0472">Membrane</keyword>
<feature type="region of interest" description="Disordered" evidence="1">
    <location>
        <begin position="1"/>
        <end position="43"/>
    </location>
</feature>
<dbReference type="RefSeq" id="WP_013428163.1">
    <property type="nucleotide sequence ID" value="NC_014666.1"/>
</dbReference>
<dbReference type="KEGG" id="fri:FraEuI1c_7087"/>
<dbReference type="EMBL" id="CP002299">
    <property type="protein sequence ID" value="ADP85052.1"/>
    <property type="molecule type" value="Genomic_DNA"/>
</dbReference>
<dbReference type="HOGENOM" id="CLU_2034658_0_0_11"/>
<feature type="transmembrane region" description="Helical" evidence="2">
    <location>
        <begin position="85"/>
        <end position="106"/>
    </location>
</feature>
<keyword evidence="4" id="KW-1185">Reference proteome</keyword>
<name>E3IYI1_PSEI1</name>
<organism evidence="3 4">
    <name type="scientific">Pseudofrankia inefficax (strain DSM 45817 / CECT 9037 / DDB 130130 / EuI1c)</name>
    <name type="common">Frankia inefficax</name>
    <dbReference type="NCBI Taxonomy" id="298654"/>
    <lineage>
        <taxon>Bacteria</taxon>
        <taxon>Bacillati</taxon>
        <taxon>Actinomycetota</taxon>
        <taxon>Actinomycetes</taxon>
        <taxon>Frankiales</taxon>
        <taxon>Frankiaceae</taxon>
        <taxon>Pseudofrankia</taxon>
    </lineage>
</organism>
<evidence type="ECO:0000256" key="2">
    <source>
        <dbReference type="SAM" id="Phobius"/>
    </source>
</evidence>